<comment type="catalytic activity">
    <reaction evidence="18">
        <text>N(6)-methyl-ATP + H2O = N(6)-methyl-AMP + diphosphate + H(+)</text>
        <dbReference type="Rhea" id="RHEA:67608"/>
        <dbReference type="ChEBI" id="CHEBI:15377"/>
        <dbReference type="ChEBI" id="CHEBI:15378"/>
        <dbReference type="ChEBI" id="CHEBI:33019"/>
        <dbReference type="ChEBI" id="CHEBI:144842"/>
        <dbReference type="ChEBI" id="CHEBI:172873"/>
    </reaction>
    <physiologicalReaction direction="left-to-right" evidence="18">
        <dbReference type="Rhea" id="RHEA:67609"/>
    </physiologicalReaction>
</comment>
<evidence type="ECO:0000256" key="14">
    <source>
        <dbReference type="ARBA" id="ARBA00030634"/>
    </source>
</evidence>
<evidence type="ECO:0000256" key="4">
    <source>
        <dbReference type="ARBA" id="ARBA00022723"/>
    </source>
</evidence>
<evidence type="ECO:0000256" key="1">
    <source>
        <dbReference type="ARBA" id="ARBA00001946"/>
    </source>
</evidence>
<evidence type="ECO:0000256" key="6">
    <source>
        <dbReference type="ARBA" id="ARBA00022842"/>
    </source>
</evidence>
<evidence type="ECO:0000256" key="15">
    <source>
        <dbReference type="ARBA" id="ARBA00030682"/>
    </source>
</evidence>
<dbReference type="GO" id="GO:0046872">
    <property type="term" value="F:metal ion binding"/>
    <property type="evidence" value="ECO:0007669"/>
    <property type="project" value="UniProtKB-KW"/>
</dbReference>
<evidence type="ECO:0000256" key="21">
    <source>
        <dbReference type="ARBA" id="ARBA00053094"/>
    </source>
</evidence>
<evidence type="ECO:0000256" key="13">
    <source>
        <dbReference type="ARBA" id="ARBA00029673"/>
    </source>
</evidence>
<dbReference type="GO" id="GO:0008828">
    <property type="term" value="F:dATP diphosphatase activity"/>
    <property type="evidence" value="ECO:0007669"/>
    <property type="project" value="UniProtKB-EC"/>
</dbReference>
<sequence>MKPTTLVFVRRDDGAVLLGKKRRGFGVDKWNGFGGKVRSGESLRQAAVRELQEEAGLIAQPEHLVLTGHLQFRFEDHPELNHPATIYIADLYEGLPKPTEEMEPKWFYPNAVPYEEMWSGDHLWLPQLLAGHAIKGMILFAEDQEEIIAFELREVERESLRDDMG</sequence>
<feature type="domain" description="Nudix hydrolase" evidence="22">
    <location>
        <begin position="1"/>
        <end position="130"/>
    </location>
</feature>
<evidence type="ECO:0000256" key="8">
    <source>
        <dbReference type="ARBA" id="ARBA00024459"/>
    </source>
</evidence>
<evidence type="ECO:0000259" key="22">
    <source>
        <dbReference type="PROSITE" id="PS51462"/>
    </source>
</evidence>
<dbReference type="PANTHER" id="PTHR43758:SF2">
    <property type="entry name" value="OXIDIZED PURINE NUCLEOSIDE TRIPHOSPHATE HYDROLASE"/>
    <property type="match status" value="1"/>
</dbReference>
<accession>A0A841R427</accession>
<evidence type="ECO:0000256" key="20">
    <source>
        <dbReference type="ARBA" id="ARBA00049032"/>
    </source>
</evidence>
<dbReference type="RefSeq" id="WP_159823026.1">
    <property type="nucleotide sequence ID" value="NZ_CABWNB010000003.1"/>
</dbReference>
<dbReference type="GeneID" id="93485861"/>
<comment type="catalytic activity">
    <reaction evidence="10">
        <text>2-oxo-ATP + H2O = 2-oxo-AMP + diphosphate + H(+)</text>
        <dbReference type="Rhea" id="RHEA:67392"/>
        <dbReference type="ChEBI" id="CHEBI:15377"/>
        <dbReference type="ChEBI" id="CHEBI:15378"/>
        <dbReference type="ChEBI" id="CHEBI:33019"/>
        <dbReference type="ChEBI" id="CHEBI:71395"/>
        <dbReference type="ChEBI" id="CHEBI:172878"/>
    </reaction>
    <physiologicalReaction direction="left-to-right" evidence="10">
        <dbReference type="Rhea" id="RHEA:67393"/>
    </physiologicalReaction>
</comment>
<comment type="catalytic activity">
    <reaction evidence="8">
        <text>2-oxo-dATP + H2O = 2-oxo-dAMP + diphosphate + H(+)</text>
        <dbReference type="Rhea" id="RHEA:31583"/>
        <dbReference type="ChEBI" id="CHEBI:15377"/>
        <dbReference type="ChEBI" id="CHEBI:15378"/>
        <dbReference type="ChEBI" id="CHEBI:33019"/>
        <dbReference type="ChEBI" id="CHEBI:63212"/>
        <dbReference type="ChEBI" id="CHEBI:77897"/>
        <dbReference type="EC" id="3.6.1.56"/>
    </reaction>
    <physiologicalReaction direction="left-to-right" evidence="8">
        <dbReference type="Rhea" id="RHEA:31584"/>
    </physiologicalReaction>
</comment>
<keyword evidence="5 23" id="KW-0378">Hydrolase</keyword>
<dbReference type="CDD" id="cd03427">
    <property type="entry name" value="NUDIX_MTH1_Nudt1"/>
    <property type="match status" value="1"/>
</dbReference>
<comment type="caution">
    <text evidence="23">The sequence shown here is derived from an EMBL/GenBank/DDBJ whole genome shotgun (WGS) entry which is preliminary data.</text>
</comment>
<dbReference type="OrthoDB" id="9804563at2"/>
<reference evidence="23 24" key="1">
    <citation type="submission" date="2020-08" db="EMBL/GenBank/DDBJ databases">
        <title>Genomic Encyclopedia of Type Strains, Phase IV (KMG-IV): sequencing the most valuable type-strain genomes for metagenomic binning, comparative biology and taxonomic classification.</title>
        <authorList>
            <person name="Goeker M."/>
        </authorList>
    </citation>
    <scope>NUCLEOTIDE SEQUENCE [LARGE SCALE GENOMIC DNA]</scope>
    <source>
        <strain evidence="23 24">DSM 21255</strain>
    </source>
</reference>
<dbReference type="PANTHER" id="PTHR43758">
    <property type="entry name" value="7,8-DIHYDRO-8-OXOGUANINE TRIPHOSPHATASE"/>
    <property type="match status" value="1"/>
</dbReference>
<name>A0A841R427_9FIRM</name>
<dbReference type="Gene3D" id="3.90.79.10">
    <property type="entry name" value="Nucleoside Triphosphate Pyrophosphohydrolase"/>
    <property type="match status" value="1"/>
</dbReference>
<comment type="similarity">
    <text evidence="2">Belongs to the Nudix hydrolase family.</text>
</comment>
<evidence type="ECO:0000256" key="9">
    <source>
        <dbReference type="ARBA" id="ARBA00024486"/>
    </source>
</evidence>
<keyword evidence="4" id="KW-0479">Metal-binding</keyword>
<protein>
    <recommendedName>
        <fullName evidence="12">Oxidized purine nucleoside triphosphate hydrolase</fullName>
        <ecNumber evidence="11">3.6.1.56</ecNumber>
    </recommendedName>
    <alternativeName>
        <fullName evidence="16">2-hydroxy-dATP diphosphatase</fullName>
    </alternativeName>
    <alternativeName>
        <fullName evidence="15">7,8-dihydro-8-oxoguanine triphosphatase</fullName>
    </alternativeName>
    <alternativeName>
        <fullName evidence="14">8-oxo-dGTPase</fullName>
    </alternativeName>
    <alternativeName>
        <fullName evidence="17">Methylated purine nucleoside triphosphate hydrolase</fullName>
    </alternativeName>
    <alternativeName>
        <fullName evidence="13">Nucleoside diphosphate-linked moiety X motif 1</fullName>
    </alternativeName>
</protein>
<dbReference type="InterPro" id="IPR003563">
    <property type="entry name" value="8ODP"/>
</dbReference>
<dbReference type="InterPro" id="IPR000086">
    <property type="entry name" value="NUDIX_hydrolase_dom"/>
</dbReference>
<comment type="subunit">
    <text evidence="3">Monomer.</text>
</comment>
<proteinExistence type="inferred from homology"/>
<evidence type="ECO:0000313" key="24">
    <source>
        <dbReference type="Proteomes" id="UP000591941"/>
    </source>
</evidence>
<evidence type="ECO:0000256" key="7">
    <source>
        <dbReference type="ARBA" id="ARBA00024448"/>
    </source>
</evidence>
<organism evidence="23 24">
    <name type="scientific">Negativicoccus succinicivorans</name>
    <dbReference type="NCBI Taxonomy" id="620903"/>
    <lineage>
        <taxon>Bacteria</taxon>
        <taxon>Bacillati</taxon>
        <taxon>Bacillota</taxon>
        <taxon>Negativicutes</taxon>
        <taxon>Veillonellales</taxon>
        <taxon>Veillonellaceae</taxon>
        <taxon>Negativicoccus</taxon>
    </lineage>
</organism>
<dbReference type="GO" id="GO:0005737">
    <property type="term" value="C:cytoplasm"/>
    <property type="evidence" value="ECO:0007669"/>
    <property type="project" value="TreeGrafter"/>
</dbReference>
<evidence type="ECO:0000313" key="23">
    <source>
        <dbReference type="EMBL" id="MBB6477558.1"/>
    </source>
</evidence>
<evidence type="ECO:0000256" key="16">
    <source>
        <dbReference type="ARBA" id="ARBA00031927"/>
    </source>
</evidence>
<dbReference type="EMBL" id="JACHHI010000002">
    <property type="protein sequence ID" value="MBB6477558.1"/>
    <property type="molecule type" value="Genomic_DNA"/>
</dbReference>
<comment type="catalytic activity">
    <reaction evidence="9">
        <text>8-oxo-dGTP + H2O = 8-oxo-dGMP + diphosphate + H(+)</text>
        <dbReference type="Rhea" id="RHEA:31575"/>
        <dbReference type="ChEBI" id="CHEBI:15377"/>
        <dbReference type="ChEBI" id="CHEBI:15378"/>
        <dbReference type="ChEBI" id="CHEBI:33019"/>
        <dbReference type="ChEBI" id="CHEBI:63224"/>
        <dbReference type="ChEBI" id="CHEBI:77896"/>
    </reaction>
    <physiologicalReaction direction="left-to-right" evidence="9">
        <dbReference type="Rhea" id="RHEA:31576"/>
    </physiologicalReaction>
</comment>
<dbReference type="InterPro" id="IPR020084">
    <property type="entry name" value="NUDIX_hydrolase_CS"/>
</dbReference>
<gene>
    <name evidence="23" type="ORF">HNR45_000588</name>
</gene>
<comment type="catalytic activity">
    <reaction evidence="20">
        <text>N(6)-methyl-dATP + H2O = N(6)-methyl-dAMP + diphosphate + H(+)</text>
        <dbReference type="Rhea" id="RHEA:67604"/>
        <dbReference type="ChEBI" id="CHEBI:15377"/>
        <dbReference type="ChEBI" id="CHEBI:15378"/>
        <dbReference type="ChEBI" id="CHEBI:33019"/>
        <dbReference type="ChEBI" id="CHEBI:169976"/>
        <dbReference type="ChEBI" id="CHEBI:172872"/>
    </reaction>
    <physiologicalReaction direction="left-to-right" evidence="20">
        <dbReference type="Rhea" id="RHEA:67605"/>
    </physiologicalReaction>
</comment>
<comment type="catalytic activity">
    <reaction evidence="19">
        <text>O(6)-methyl-dGTP + H2O = O(6)-methyl-dGMP + diphosphate + H(+)</text>
        <dbReference type="Rhea" id="RHEA:67600"/>
        <dbReference type="ChEBI" id="CHEBI:15377"/>
        <dbReference type="ChEBI" id="CHEBI:15378"/>
        <dbReference type="ChEBI" id="CHEBI:33019"/>
        <dbReference type="ChEBI" id="CHEBI:169974"/>
        <dbReference type="ChEBI" id="CHEBI:169975"/>
    </reaction>
    <physiologicalReaction direction="left-to-right" evidence="19">
        <dbReference type="Rhea" id="RHEA:67601"/>
    </physiologicalReaction>
</comment>
<dbReference type="GO" id="GO:0042262">
    <property type="term" value="P:DNA protection"/>
    <property type="evidence" value="ECO:0007669"/>
    <property type="project" value="InterPro"/>
</dbReference>
<comment type="function">
    <text evidence="21">Oxidized purine nucleoside triphosphate hydrolase which is a prominent sanitizer of the oxidized nucleotide pool. Catalyzes the hydrolysis of 2-oxo-dATP (2-hydroxy-dATP) into 2-oxo-dAMP. Also has a significant hydrolase activity toward 2-oxo-ATP, 8-oxo-dGTP and 8-oxo-dATP. Through the hydrolysis of oxidized purine nucleoside triphosphates, prevents their incorporation into DNA and the subsequent transversions A:T to C:G and G:C to T:A. Also catalyzes the hydrolysis of methylated purine nucleoside triphosphate preventing their integration into DNA. Through this antimutagenic activity protects cells from oxidative stress.</text>
</comment>
<dbReference type="AlphaFoldDB" id="A0A841R427"/>
<evidence type="ECO:0000256" key="2">
    <source>
        <dbReference type="ARBA" id="ARBA00005582"/>
    </source>
</evidence>
<evidence type="ECO:0000256" key="3">
    <source>
        <dbReference type="ARBA" id="ARBA00011245"/>
    </source>
</evidence>
<evidence type="ECO:0000256" key="12">
    <source>
        <dbReference type="ARBA" id="ARBA00026218"/>
    </source>
</evidence>
<dbReference type="InterPro" id="IPR015797">
    <property type="entry name" value="NUDIX_hydrolase-like_dom_sf"/>
</dbReference>
<dbReference type="PROSITE" id="PS00893">
    <property type="entry name" value="NUDIX_BOX"/>
    <property type="match status" value="1"/>
</dbReference>
<dbReference type="GO" id="GO:0008413">
    <property type="term" value="F:8-oxo-7,8-dihydroguanosine triphosphate pyrophosphatase activity"/>
    <property type="evidence" value="ECO:0007669"/>
    <property type="project" value="InterPro"/>
</dbReference>
<dbReference type="Pfam" id="PF00293">
    <property type="entry name" value="NUDIX"/>
    <property type="match status" value="1"/>
</dbReference>
<evidence type="ECO:0000256" key="18">
    <source>
        <dbReference type="ARBA" id="ARBA00048002"/>
    </source>
</evidence>
<dbReference type="PRINTS" id="PR01403">
    <property type="entry name" value="8OXTPHPHTASE"/>
</dbReference>
<dbReference type="PROSITE" id="PS51462">
    <property type="entry name" value="NUDIX"/>
    <property type="match status" value="1"/>
</dbReference>
<dbReference type="EC" id="3.6.1.56" evidence="11"/>
<evidence type="ECO:0000256" key="11">
    <source>
        <dbReference type="ARBA" id="ARBA00026103"/>
    </source>
</evidence>
<evidence type="ECO:0000256" key="10">
    <source>
        <dbReference type="ARBA" id="ARBA00024596"/>
    </source>
</evidence>
<evidence type="ECO:0000256" key="19">
    <source>
        <dbReference type="ARBA" id="ARBA00048894"/>
    </source>
</evidence>
<evidence type="ECO:0000256" key="17">
    <source>
        <dbReference type="ARBA" id="ARBA00032071"/>
    </source>
</evidence>
<keyword evidence="6" id="KW-0460">Magnesium</keyword>
<dbReference type="SUPFAM" id="SSF55811">
    <property type="entry name" value="Nudix"/>
    <property type="match status" value="1"/>
</dbReference>
<keyword evidence="24" id="KW-1185">Reference proteome</keyword>
<comment type="catalytic activity">
    <reaction evidence="7">
        <text>8-oxo-dATP + H2O = 8-oxo-dAMP + diphosphate + H(+)</text>
        <dbReference type="Rhea" id="RHEA:65396"/>
        <dbReference type="ChEBI" id="CHEBI:15377"/>
        <dbReference type="ChEBI" id="CHEBI:15378"/>
        <dbReference type="ChEBI" id="CHEBI:33019"/>
        <dbReference type="ChEBI" id="CHEBI:71361"/>
        <dbReference type="ChEBI" id="CHEBI:172871"/>
    </reaction>
    <physiologicalReaction direction="left-to-right" evidence="7">
        <dbReference type="Rhea" id="RHEA:65397"/>
    </physiologicalReaction>
</comment>
<evidence type="ECO:0000256" key="5">
    <source>
        <dbReference type="ARBA" id="ARBA00022801"/>
    </source>
</evidence>
<dbReference type="Proteomes" id="UP000591941">
    <property type="component" value="Unassembled WGS sequence"/>
</dbReference>
<comment type="cofactor">
    <cofactor evidence="1">
        <name>Mg(2+)</name>
        <dbReference type="ChEBI" id="CHEBI:18420"/>
    </cofactor>
</comment>